<proteinExistence type="predicted"/>
<evidence type="ECO:0000313" key="2">
    <source>
        <dbReference type="EMBL" id="CAD9191919.1"/>
    </source>
</evidence>
<feature type="region of interest" description="Disordered" evidence="1">
    <location>
        <begin position="1"/>
        <end position="22"/>
    </location>
</feature>
<dbReference type="EMBL" id="HBGE01115111">
    <property type="protein sequence ID" value="CAD9191919.1"/>
    <property type="molecule type" value="Transcribed_RNA"/>
</dbReference>
<dbReference type="AlphaFoldDB" id="A0A7S1SDS0"/>
<protein>
    <submittedName>
        <fullName evidence="2">Uncharacterized protein</fullName>
    </submittedName>
</protein>
<organism evidence="2">
    <name type="scientific">Alexandrium catenella</name>
    <name type="common">Red tide dinoflagellate</name>
    <name type="synonym">Gonyaulax catenella</name>
    <dbReference type="NCBI Taxonomy" id="2925"/>
    <lineage>
        <taxon>Eukaryota</taxon>
        <taxon>Sar</taxon>
        <taxon>Alveolata</taxon>
        <taxon>Dinophyceae</taxon>
        <taxon>Gonyaulacales</taxon>
        <taxon>Pyrocystaceae</taxon>
        <taxon>Alexandrium</taxon>
    </lineage>
</organism>
<name>A0A7S1SDS0_ALECA</name>
<gene>
    <name evidence="2" type="ORF">ACAT0790_LOCUS68694</name>
</gene>
<sequence length="326" mass="36352">MGGSWSSSHVIAADQDSPTTPGAKCVLVTSLSMSKEDLMDGCVMKARYPVGPLRPLLKVFEATDHGPDEFTVKATLDGAKLEEHHMGDGTERDRVAVWMKCKLEGDTIRGESYVDPEGEWANKATKTGKVFWTACTKVLEDPVRVEYWCEVQGKRYANSEVTGHWLPWIKAIIDIATSRKVHFKPDTDSLHEPGQKSLITDSLDDLSTFDELWKGLTNHAVIYPDLVTTEMSDSEVYVGLDGGIEPPDGGWRVEVDKEAAKIVRTKELSGKLTEVQTTVLHKEPLRIELWRVMADGSRDSSLSFARHTAMVCDQLIKKPDSGSWFW</sequence>
<evidence type="ECO:0000256" key="1">
    <source>
        <dbReference type="SAM" id="MobiDB-lite"/>
    </source>
</evidence>
<reference evidence="2" key="1">
    <citation type="submission" date="2021-01" db="EMBL/GenBank/DDBJ databases">
        <authorList>
            <person name="Corre E."/>
            <person name="Pelletier E."/>
            <person name="Niang G."/>
            <person name="Scheremetjew M."/>
            <person name="Finn R."/>
            <person name="Kale V."/>
            <person name="Holt S."/>
            <person name="Cochrane G."/>
            <person name="Meng A."/>
            <person name="Brown T."/>
            <person name="Cohen L."/>
        </authorList>
    </citation>
    <scope>NUCLEOTIDE SEQUENCE</scope>
    <source>
        <strain evidence="2">OF101</strain>
    </source>
</reference>
<accession>A0A7S1SDS0</accession>